<dbReference type="InterPro" id="IPR007867">
    <property type="entry name" value="GMC_OxRtase_C"/>
</dbReference>
<dbReference type="SUPFAM" id="SSF51905">
    <property type="entry name" value="FAD/NAD(P)-binding domain"/>
    <property type="match status" value="1"/>
</dbReference>
<dbReference type="Gene3D" id="3.30.560.10">
    <property type="entry name" value="Glucose Oxidase, domain 3"/>
    <property type="match status" value="1"/>
</dbReference>
<evidence type="ECO:0000259" key="7">
    <source>
        <dbReference type="Pfam" id="PF05199"/>
    </source>
</evidence>
<evidence type="ECO:0000313" key="8">
    <source>
        <dbReference type="EMBL" id="CAB3232717.1"/>
    </source>
</evidence>
<evidence type="ECO:0000259" key="6">
    <source>
        <dbReference type="Pfam" id="PF00732"/>
    </source>
</evidence>
<dbReference type="PIRSF" id="PIRSF000137">
    <property type="entry name" value="Alcohol_oxidase"/>
    <property type="match status" value="1"/>
</dbReference>
<evidence type="ECO:0000256" key="5">
    <source>
        <dbReference type="PIRSR" id="PIRSR000137-2"/>
    </source>
</evidence>
<accession>A0A8S1AQI2</accession>
<evidence type="ECO:0000313" key="10">
    <source>
        <dbReference type="Proteomes" id="UP000494106"/>
    </source>
</evidence>
<evidence type="ECO:0000313" key="11">
    <source>
        <dbReference type="Proteomes" id="UP000494256"/>
    </source>
</evidence>
<keyword evidence="3" id="KW-0285">Flavoprotein</keyword>
<dbReference type="Pfam" id="PF00732">
    <property type="entry name" value="GMC_oxred_N"/>
    <property type="match status" value="1"/>
</dbReference>
<evidence type="ECO:0000256" key="1">
    <source>
        <dbReference type="ARBA" id="ARBA00001974"/>
    </source>
</evidence>
<dbReference type="Gene3D" id="3.50.50.60">
    <property type="entry name" value="FAD/NAD(P)-binding domain"/>
    <property type="match status" value="1"/>
</dbReference>
<sequence>MDVCYNLNLNSPQTITAVTTSRIQELKSQKVFEAMLSSAAGLAIRASQIAFALLASLGIDGTNYPTQTDLKNDTSYDYIIVGGGSAGSVVATRLAEDKKNKILVLEAGHTPPINALLAGLFVTLPMSYVDYNYTSTFDPYAAGGQGNYTILTAGKMLGGSDSLNHLLHTRGCPDDLDRWAKIVDDDSWKYENFLKYFIKSERVDDEEIVSTFPQYHGTNGPMGLTRETSDKVAPYLASFAEVGHPTVLDLNANKTQGYTQPLYMIADKIRQTPAKSYLGLVKDYSNLHISTETRVAKVLFKDNVAVGVEAIYKGKTYTLHAKKEIILSAGVINTPQVLMLSGVGPKDHLTQMKIDVLADLPVGKNFTDQVATTLVFKTKKYLLPNPLDLIPDPTKVPFPVMVGSVALSKCKKCPDYQVYSLLLPHDTPQLTLACRDTFWYRTDICDSWQKQVVGRDTLYTVLANISPRSRGSVSLRSTDPFDDPEITTGYFTDETDLKNMVKFVKNFIQVGKTSYFQKVKAELVGLDLDECSHKNPGSDEFWECYILNRAISPYHYTGTCAMGSLVDGSLNLLGFKRIRVIDASVIPEPPKGAPNAAVIALAEKGADMIKSESYY</sequence>
<dbReference type="EMBL" id="CADEBD010000336">
    <property type="protein sequence ID" value="CAB3247283.1"/>
    <property type="molecule type" value="Genomic_DNA"/>
</dbReference>
<reference evidence="10 11" key="1">
    <citation type="submission" date="2020-04" db="EMBL/GenBank/DDBJ databases">
        <authorList>
            <person name="Wallbank WR R."/>
            <person name="Pardo Diaz C."/>
            <person name="Kozak K."/>
            <person name="Martin S."/>
            <person name="Jiggins C."/>
            <person name="Moest M."/>
            <person name="Warren A I."/>
            <person name="Byers J.R.P. K."/>
            <person name="Montejo-Kovacevich G."/>
            <person name="Yen C E."/>
        </authorList>
    </citation>
    <scope>NUCLEOTIDE SEQUENCE [LARGE SCALE GENOMIC DNA]</scope>
</reference>
<dbReference type="Proteomes" id="UP000494256">
    <property type="component" value="Unassembled WGS sequence"/>
</dbReference>
<feature type="domain" description="Glucose-methanol-choline oxidoreductase N-terminal" evidence="6">
    <location>
        <begin position="76"/>
        <end position="370"/>
    </location>
</feature>
<comment type="cofactor">
    <cofactor evidence="1 5">
        <name>FAD</name>
        <dbReference type="ChEBI" id="CHEBI:57692"/>
    </cofactor>
</comment>
<comment type="caution">
    <text evidence="9">The sequence shown here is derived from an EMBL/GenBank/DDBJ whole genome shotgun (WGS) entry which is preliminary data.</text>
</comment>
<name>A0A8S1AQI2_ARCPL</name>
<gene>
    <name evidence="9" type="ORF">APLA_LOCUS11851</name>
    <name evidence="8" type="ORF">APLA_LOCUS4983</name>
</gene>
<comment type="similarity">
    <text evidence="2">Belongs to the GMC oxidoreductase family.</text>
</comment>
<evidence type="ECO:0000256" key="2">
    <source>
        <dbReference type="ARBA" id="ARBA00010790"/>
    </source>
</evidence>
<keyword evidence="10" id="KW-1185">Reference proteome</keyword>
<dbReference type="AlphaFoldDB" id="A0A8S1AQI2"/>
<dbReference type="InterPro" id="IPR012132">
    <property type="entry name" value="GMC_OxRdtase"/>
</dbReference>
<dbReference type="InterPro" id="IPR000172">
    <property type="entry name" value="GMC_OxRdtase_N"/>
</dbReference>
<dbReference type="Proteomes" id="UP000494106">
    <property type="component" value="Unassembled WGS sequence"/>
</dbReference>
<dbReference type="Pfam" id="PF05199">
    <property type="entry name" value="GMC_oxred_C"/>
    <property type="match status" value="1"/>
</dbReference>
<evidence type="ECO:0000256" key="4">
    <source>
        <dbReference type="ARBA" id="ARBA00022827"/>
    </source>
</evidence>
<dbReference type="GO" id="GO:0016614">
    <property type="term" value="F:oxidoreductase activity, acting on CH-OH group of donors"/>
    <property type="evidence" value="ECO:0007669"/>
    <property type="project" value="InterPro"/>
</dbReference>
<feature type="binding site" evidence="5">
    <location>
        <position position="295"/>
    </location>
    <ligand>
        <name>FAD</name>
        <dbReference type="ChEBI" id="CHEBI:57692"/>
    </ligand>
</feature>
<organism evidence="9 11">
    <name type="scientific">Arctia plantaginis</name>
    <name type="common">Wood tiger moth</name>
    <name type="synonym">Phalaena plantaginis</name>
    <dbReference type="NCBI Taxonomy" id="874455"/>
    <lineage>
        <taxon>Eukaryota</taxon>
        <taxon>Metazoa</taxon>
        <taxon>Ecdysozoa</taxon>
        <taxon>Arthropoda</taxon>
        <taxon>Hexapoda</taxon>
        <taxon>Insecta</taxon>
        <taxon>Pterygota</taxon>
        <taxon>Neoptera</taxon>
        <taxon>Endopterygota</taxon>
        <taxon>Lepidoptera</taxon>
        <taxon>Glossata</taxon>
        <taxon>Ditrysia</taxon>
        <taxon>Noctuoidea</taxon>
        <taxon>Erebidae</taxon>
        <taxon>Arctiinae</taxon>
        <taxon>Arctia</taxon>
    </lineage>
</organism>
<feature type="domain" description="Glucose-methanol-choline oxidoreductase C-terminal" evidence="7">
    <location>
        <begin position="467"/>
        <end position="602"/>
    </location>
</feature>
<proteinExistence type="inferred from homology"/>
<dbReference type="GO" id="GO:0050660">
    <property type="term" value="F:flavin adenine dinucleotide binding"/>
    <property type="evidence" value="ECO:0007669"/>
    <property type="project" value="InterPro"/>
</dbReference>
<dbReference type="InterPro" id="IPR036188">
    <property type="entry name" value="FAD/NAD-bd_sf"/>
</dbReference>
<dbReference type="OrthoDB" id="269227at2759"/>
<dbReference type="PANTHER" id="PTHR11552:SF147">
    <property type="entry name" value="CHOLINE DEHYDROGENASE, MITOCHONDRIAL"/>
    <property type="match status" value="1"/>
</dbReference>
<dbReference type="EMBL" id="CADEBC010000478">
    <property type="protein sequence ID" value="CAB3232717.1"/>
    <property type="molecule type" value="Genomic_DNA"/>
</dbReference>
<evidence type="ECO:0000313" key="9">
    <source>
        <dbReference type="EMBL" id="CAB3247283.1"/>
    </source>
</evidence>
<dbReference type="SUPFAM" id="SSF54373">
    <property type="entry name" value="FAD-linked reductases, C-terminal domain"/>
    <property type="match status" value="1"/>
</dbReference>
<keyword evidence="4 5" id="KW-0274">FAD</keyword>
<protein>
    <submittedName>
        <fullName evidence="9">Uncharacterized protein</fullName>
    </submittedName>
</protein>
<dbReference type="PANTHER" id="PTHR11552">
    <property type="entry name" value="GLUCOSE-METHANOL-CHOLINE GMC OXIDOREDUCTASE"/>
    <property type="match status" value="1"/>
</dbReference>
<evidence type="ECO:0000256" key="3">
    <source>
        <dbReference type="ARBA" id="ARBA00022630"/>
    </source>
</evidence>